<reference evidence="2 3" key="1">
    <citation type="journal article" date="2016" name="Mol. Biol. Evol.">
        <title>Comparative Genomics of Early-Diverging Mushroom-Forming Fungi Provides Insights into the Origins of Lignocellulose Decay Capabilities.</title>
        <authorList>
            <person name="Nagy L.G."/>
            <person name="Riley R."/>
            <person name="Tritt A."/>
            <person name="Adam C."/>
            <person name="Daum C."/>
            <person name="Floudas D."/>
            <person name="Sun H."/>
            <person name="Yadav J.S."/>
            <person name="Pangilinan J."/>
            <person name="Larsson K.H."/>
            <person name="Matsuura K."/>
            <person name="Barry K."/>
            <person name="Labutti K."/>
            <person name="Kuo R."/>
            <person name="Ohm R.A."/>
            <person name="Bhattacharya S.S."/>
            <person name="Shirouzu T."/>
            <person name="Yoshinaga Y."/>
            <person name="Martin F.M."/>
            <person name="Grigoriev I.V."/>
            <person name="Hibbett D.S."/>
        </authorList>
    </citation>
    <scope>NUCLEOTIDE SEQUENCE [LARGE SCALE GENOMIC DNA]</scope>
    <source>
        <strain evidence="2 3">HHB14362 ss-1</strain>
    </source>
</reference>
<proteinExistence type="predicted"/>
<dbReference type="EMBL" id="KV425626">
    <property type="protein sequence ID" value="KZT20094.1"/>
    <property type="molecule type" value="Genomic_DNA"/>
</dbReference>
<evidence type="ECO:0000313" key="3">
    <source>
        <dbReference type="Proteomes" id="UP000076761"/>
    </source>
</evidence>
<dbReference type="InParanoid" id="A0A165NTP6"/>
<gene>
    <name evidence="2" type="ORF">NEOLEDRAFT_892122</name>
</gene>
<keyword evidence="1" id="KW-0812">Transmembrane</keyword>
<dbReference type="Proteomes" id="UP000076761">
    <property type="component" value="Unassembled WGS sequence"/>
</dbReference>
<keyword evidence="1" id="KW-1133">Transmembrane helix</keyword>
<accession>A0A165NTP6</accession>
<evidence type="ECO:0000313" key="2">
    <source>
        <dbReference type="EMBL" id="KZT20094.1"/>
    </source>
</evidence>
<keyword evidence="1" id="KW-0472">Membrane</keyword>
<evidence type="ECO:0000256" key="1">
    <source>
        <dbReference type="SAM" id="Phobius"/>
    </source>
</evidence>
<keyword evidence="3" id="KW-1185">Reference proteome</keyword>
<organism evidence="2 3">
    <name type="scientific">Neolentinus lepideus HHB14362 ss-1</name>
    <dbReference type="NCBI Taxonomy" id="1314782"/>
    <lineage>
        <taxon>Eukaryota</taxon>
        <taxon>Fungi</taxon>
        <taxon>Dikarya</taxon>
        <taxon>Basidiomycota</taxon>
        <taxon>Agaricomycotina</taxon>
        <taxon>Agaricomycetes</taxon>
        <taxon>Gloeophyllales</taxon>
        <taxon>Gloeophyllaceae</taxon>
        <taxon>Neolentinus</taxon>
    </lineage>
</organism>
<dbReference type="AlphaFoldDB" id="A0A165NTP6"/>
<name>A0A165NTP6_9AGAM</name>
<sequence length="75" mass="8445">MSGTFCGPAGLFVRIKIWPQLELDFCPDYAPGLRKKSEKITISYHKLLLLLIIIYGVLDMSVVELDIHPPLKSSD</sequence>
<feature type="transmembrane region" description="Helical" evidence="1">
    <location>
        <begin position="44"/>
        <end position="63"/>
    </location>
</feature>
<protein>
    <submittedName>
        <fullName evidence="2">Uncharacterized protein</fullName>
    </submittedName>
</protein>